<gene>
    <name evidence="3" type="primary">LOC107434048</name>
</gene>
<sequence length="134" mass="15415">MRLNRLEWISIEDIEKVVNSRAYVCFSRAEITILLEMLQSDNIVSVNNEKDAYDYLYECPSPMAKSGRCILSCINFLLSSRHGLDAFVAKLNSLSKTVAYYIFASFSVYFCHFSLTQICMRCGYQSTHKLSNCF</sequence>
<name>A0ABM3I047_ZIZJJ</name>
<evidence type="ECO:0000313" key="2">
    <source>
        <dbReference type="Proteomes" id="UP001652623"/>
    </source>
</evidence>
<evidence type="ECO:0000313" key="3">
    <source>
        <dbReference type="RefSeq" id="XP_048317841.2"/>
    </source>
</evidence>
<keyword evidence="2" id="KW-1185">Reference proteome</keyword>
<keyword evidence="1" id="KW-1133">Transmembrane helix</keyword>
<keyword evidence="1" id="KW-0472">Membrane</keyword>
<evidence type="ECO:0000256" key="1">
    <source>
        <dbReference type="SAM" id="Phobius"/>
    </source>
</evidence>
<protein>
    <submittedName>
        <fullName evidence="3">Uncharacterized protein LOC107434048</fullName>
    </submittedName>
</protein>
<keyword evidence="1" id="KW-0812">Transmembrane</keyword>
<dbReference type="Proteomes" id="UP001652623">
    <property type="component" value="Chromosome 9"/>
</dbReference>
<proteinExistence type="predicted"/>
<feature type="transmembrane region" description="Helical" evidence="1">
    <location>
        <begin position="98"/>
        <end position="115"/>
    </location>
</feature>
<dbReference type="GeneID" id="107434048"/>
<organism evidence="2 3">
    <name type="scientific">Ziziphus jujuba</name>
    <name type="common">Chinese jujube</name>
    <name type="synonym">Ziziphus sativa</name>
    <dbReference type="NCBI Taxonomy" id="326968"/>
    <lineage>
        <taxon>Eukaryota</taxon>
        <taxon>Viridiplantae</taxon>
        <taxon>Streptophyta</taxon>
        <taxon>Embryophyta</taxon>
        <taxon>Tracheophyta</taxon>
        <taxon>Spermatophyta</taxon>
        <taxon>Magnoliopsida</taxon>
        <taxon>eudicotyledons</taxon>
        <taxon>Gunneridae</taxon>
        <taxon>Pentapetalae</taxon>
        <taxon>rosids</taxon>
        <taxon>fabids</taxon>
        <taxon>Rosales</taxon>
        <taxon>Rhamnaceae</taxon>
        <taxon>Paliureae</taxon>
        <taxon>Ziziphus</taxon>
    </lineage>
</organism>
<dbReference type="RefSeq" id="XP_048317841.2">
    <property type="nucleotide sequence ID" value="XM_048461884.2"/>
</dbReference>
<accession>A0ABM3I047</accession>
<reference evidence="3" key="1">
    <citation type="submission" date="2025-08" db="UniProtKB">
        <authorList>
            <consortium name="RefSeq"/>
        </authorList>
    </citation>
    <scope>IDENTIFICATION</scope>
    <source>
        <tissue evidence="3">Seedling</tissue>
    </source>
</reference>